<evidence type="ECO:0000313" key="1">
    <source>
        <dbReference type="EMBL" id="VTJ91970.1"/>
    </source>
</evidence>
<sequence>MVVQGSVDTRDIRVGVRLEPFLHQVGGHLSVMKYDEHTVCKPLISQEQRFYESLPLAMKRFTPQYK</sequence>
<dbReference type="AlphaFoldDB" id="A0A5E4DE12"/>
<dbReference type="Proteomes" id="UP000335636">
    <property type="component" value="Unassembled WGS sequence"/>
</dbReference>
<gene>
    <name evidence="1" type="ORF">MONAX_5E043182</name>
</gene>
<keyword evidence="2" id="KW-1185">Reference proteome</keyword>
<accession>A0A5E4DE12</accession>
<name>A0A5E4DE12_MARMO</name>
<protein>
    <submittedName>
        <fullName evidence="1">Uncharacterized protein</fullName>
    </submittedName>
</protein>
<dbReference type="EMBL" id="CABDUW010012727">
    <property type="protein sequence ID" value="VTJ91970.1"/>
    <property type="molecule type" value="Genomic_DNA"/>
</dbReference>
<dbReference type="SUPFAM" id="SSF56104">
    <property type="entry name" value="SAICAR synthase-like"/>
    <property type="match status" value="1"/>
</dbReference>
<organism evidence="1 2">
    <name type="scientific">Marmota monax</name>
    <name type="common">Woodchuck</name>
    <dbReference type="NCBI Taxonomy" id="9995"/>
    <lineage>
        <taxon>Eukaryota</taxon>
        <taxon>Metazoa</taxon>
        <taxon>Chordata</taxon>
        <taxon>Craniata</taxon>
        <taxon>Vertebrata</taxon>
        <taxon>Euteleostomi</taxon>
        <taxon>Mammalia</taxon>
        <taxon>Eutheria</taxon>
        <taxon>Euarchontoglires</taxon>
        <taxon>Glires</taxon>
        <taxon>Rodentia</taxon>
        <taxon>Sciuromorpha</taxon>
        <taxon>Sciuridae</taxon>
        <taxon>Xerinae</taxon>
        <taxon>Marmotini</taxon>
        <taxon>Marmota</taxon>
    </lineage>
</organism>
<comment type="caution">
    <text evidence="1">The sequence shown here is derived from an EMBL/GenBank/DDBJ whole genome shotgun (WGS) entry which is preliminary data.</text>
</comment>
<reference evidence="1" key="1">
    <citation type="submission" date="2019-04" db="EMBL/GenBank/DDBJ databases">
        <authorList>
            <person name="Alioto T."/>
            <person name="Alioto T."/>
        </authorList>
    </citation>
    <scope>NUCLEOTIDE SEQUENCE [LARGE SCALE GENOMIC DNA]</scope>
</reference>
<proteinExistence type="predicted"/>
<evidence type="ECO:0000313" key="2">
    <source>
        <dbReference type="Proteomes" id="UP000335636"/>
    </source>
</evidence>
<feature type="non-terminal residue" evidence="1">
    <location>
        <position position="66"/>
    </location>
</feature>